<proteinExistence type="predicted"/>
<keyword evidence="2" id="KW-1185">Reference proteome</keyword>
<organism evidence="1 2">
    <name type="scientific">Camellia lanceoleosa</name>
    <dbReference type="NCBI Taxonomy" id="1840588"/>
    <lineage>
        <taxon>Eukaryota</taxon>
        <taxon>Viridiplantae</taxon>
        <taxon>Streptophyta</taxon>
        <taxon>Embryophyta</taxon>
        <taxon>Tracheophyta</taxon>
        <taxon>Spermatophyta</taxon>
        <taxon>Magnoliopsida</taxon>
        <taxon>eudicotyledons</taxon>
        <taxon>Gunneridae</taxon>
        <taxon>Pentapetalae</taxon>
        <taxon>asterids</taxon>
        <taxon>Ericales</taxon>
        <taxon>Theaceae</taxon>
        <taxon>Camellia</taxon>
    </lineage>
</organism>
<accession>A0ACC0IAY7</accession>
<evidence type="ECO:0000313" key="2">
    <source>
        <dbReference type="Proteomes" id="UP001060215"/>
    </source>
</evidence>
<gene>
    <name evidence="1" type="ORF">LOK49_LG03G03383</name>
</gene>
<dbReference type="Proteomes" id="UP001060215">
    <property type="component" value="Chromosome 6"/>
</dbReference>
<reference evidence="1 2" key="1">
    <citation type="journal article" date="2022" name="Plant J.">
        <title>Chromosome-level genome of Camellia lanceoleosa provides a valuable resource for understanding genome evolution and self-incompatibility.</title>
        <authorList>
            <person name="Gong W."/>
            <person name="Xiao S."/>
            <person name="Wang L."/>
            <person name="Liao Z."/>
            <person name="Chang Y."/>
            <person name="Mo W."/>
            <person name="Hu G."/>
            <person name="Li W."/>
            <person name="Zhao G."/>
            <person name="Zhu H."/>
            <person name="Hu X."/>
            <person name="Ji K."/>
            <person name="Xiang X."/>
            <person name="Song Q."/>
            <person name="Yuan D."/>
            <person name="Jin S."/>
            <person name="Zhang L."/>
        </authorList>
    </citation>
    <scope>NUCLEOTIDE SEQUENCE [LARGE SCALE GENOMIC DNA]</scope>
    <source>
        <strain evidence="1">SQ_2022a</strain>
    </source>
</reference>
<comment type="caution">
    <text evidence="1">The sequence shown here is derived from an EMBL/GenBank/DDBJ whole genome shotgun (WGS) entry which is preliminary data.</text>
</comment>
<evidence type="ECO:0000313" key="1">
    <source>
        <dbReference type="EMBL" id="KAI8021476.1"/>
    </source>
</evidence>
<dbReference type="EMBL" id="CM045763">
    <property type="protein sequence ID" value="KAI8021476.1"/>
    <property type="molecule type" value="Genomic_DNA"/>
</dbReference>
<protein>
    <submittedName>
        <fullName evidence="1">Uncharacterized protein</fullName>
    </submittedName>
</protein>
<sequence length="78" mass="8426">MKPSATDAASEVLVHFLVIAGSATSATPILLIMATNRSSPRTPSRNRGKDVTSTQQQPVHKCQFDSDNTKLYLQLVIA</sequence>
<name>A0ACC0IAY7_9ERIC</name>